<name>A0A3Q7R9Z6_VULVU</name>
<dbReference type="GO" id="GO:0005737">
    <property type="term" value="C:cytoplasm"/>
    <property type="evidence" value="ECO:0007669"/>
    <property type="project" value="UniProtKB-SubCell"/>
</dbReference>
<dbReference type="RefSeq" id="XP_025842839.2">
    <property type="nucleotide sequence ID" value="XM_025987054.2"/>
</dbReference>
<dbReference type="GO" id="GO:0000981">
    <property type="term" value="F:DNA-binding transcription factor activity, RNA polymerase II-specific"/>
    <property type="evidence" value="ECO:0007669"/>
    <property type="project" value="TreeGrafter"/>
</dbReference>
<dbReference type="GO" id="GO:0005654">
    <property type="term" value="C:nucleoplasm"/>
    <property type="evidence" value="ECO:0007669"/>
    <property type="project" value="UniProtKB-ARBA"/>
</dbReference>
<feature type="compositionally biased region" description="Basic and acidic residues" evidence="7">
    <location>
        <begin position="114"/>
        <end position="125"/>
    </location>
</feature>
<keyword evidence="2" id="KW-0805">Transcription regulation</keyword>
<evidence type="ECO:0000256" key="1">
    <source>
        <dbReference type="ARBA" id="ARBA00004123"/>
    </source>
</evidence>
<reference evidence="10" key="3">
    <citation type="submission" date="2025-08" db="UniProtKB">
        <authorList>
            <consortium name="RefSeq"/>
        </authorList>
    </citation>
    <scope>IDENTIFICATION</scope>
    <source>
        <tissue evidence="10">Cell line</tissue>
    </source>
</reference>
<evidence type="ECO:0000256" key="2">
    <source>
        <dbReference type="ARBA" id="ARBA00023015"/>
    </source>
</evidence>
<dbReference type="GO" id="GO:0061629">
    <property type="term" value="F:RNA polymerase II-specific DNA-binding transcription factor binding"/>
    <property type="evidence" value="ECO:0007669"/>
    <property type="project" value="UniProtKB-ARBA"/>
</dbReference>
<dbReference type="AlphaFoldDB" id="A0A3Q7R9Z6"/>
<gene>
    <name evidence="10" type="primary">MLX</name>
</gene>
<keyword evidence="4" id="KW-0804">Transcription</keyword>
<dbReference type="SUPFAM" id="SSF47459">
    <property type="entry name" value="HLH, helix-loop-helix DNA-binding domain"/>
    <property type="match status" value="1"/>
</dbReference>
<dbReference type="InterPro" id="IPR011598">
    <property type="entry name" value="bHLH_dom"/>
</dbReference>
<sequence length="296" mass="33864">MCLTLRQEGRRPRRSAGTNSVSAPGPASPARCTSLWAAHARPSPRPPPLVPGWWVRVTWVRLASSLRQGARPRAGFRFGGSEMTEPGASPDDPWVKVEYAYSDNSLDPDDEDSDYHQESYKESYKDRRRRAHTQAEQKRRDAIKRGYDDLQTIVPTCQQQDFSIGSQKLSKAIVLQKTIDYIQFLHKEKKKQEEEVSMLRKDVTALKIMKVNYEQIVKAHQDNPHEGEDQVSDQVKFNVFQGIMDSLFQSFNASISVASFQELSACVFSWIEEHCKPQTLREIVIGVLHQLKNQLY</sequence>
<reference evidence="9" key="2">
    <citation type="submission" date="2025-05" db="UniProtKB">
        <authorList>
            <consortium name="RefSeq"/>
        </authorList>
    </citation>
    <scope>NUCLEOTIDE SEQUENCE [LARGE SCALE GENOMIC DNA]</scope>
</reference>
<evidence type="ECO:0000256" key="4">
    <source>
        <dbReference type="ARBA" id="ARBA00023163"/>
    </source>
</evidence>
<evidence type="ECO:0000313" key="9">
    <source>
        <dbReference type="Proteomes" id="UP001652641"/>
    </source>
</evidence>
<dbReference type="GO" id="GO:0045944">
    <property type="term" value="P:positive regulation of transcription by RNA polymerase II"/>
    <property type="evidence" value="ECO:0007669"/>
    <property type="project" value="UniProtKB-ARBA"/>
</dbReference>
<accession>A0A3Q7R9Z6</accession>
<dbReference type="PANTHER" id="PTHR15741:SF25">
    <property type="entry name" value="MAX-LIKE PROTEIN X"/>
    <property type="match status" value="1"/>
</dbReference>
<keyword evidence="5" id="KW-0539">Nucleus</keyword>
<evidence type="ECO:0000313" key="10">
    <source>
        <dbReference type="RefSeq" id="XP_025842839.2"/>
    </source>
</evidence>
<dbReference type="Proteomes" id="UP001652641">
    <property type="component" value="Chromosome 2"/>
</dbReference>
<evidence type="ECO:0000256" key="3">
    <source>
        <dbReference type="ARBA" id="ARBA00023125"/>
    </source>
</evidence>
<dbReference type="GeneID" id="112910768"/>
<dbReference type="InterPro" id="IPR052207">
    <property type="entry name" value="Max-like/E-box_TFs"/>
</dbReference>
<dbReference type="CTD" id="6945"/>
<dbReference type="GO" id="GO:0000978">
    <property type="term" value="F:RNA polymerase II cis-regulatory region sequence-specific DNA binding"/>
    <property type="evidence" value="ECO:0007669"/>
    <property type="project" value="TreeGrafter"/>
</dbReference>
<dbReference type="Gene3D" id="4.10.280.10">
    <property type="entry name" value="Helix-loop-helix DNA-binding domain"/>
    <property type="match status" value="1"/>
</dbReference>
<feature type="region of interest" description="Disordered" evidence="7">
    <location>
        <begin position="72"/>
        <end position="142"/>
    </location>
</feature>
<dbReference type="PANTHER" id="PTHR15741">
    <property type="entry name" value="BASIC HELIX-LOOP-HELIX ZIP TRANSCRIPTION FACTOR"/>
    <property type="match status" value="1"/>
</dbReference>
<dbReference type="SMART" id="SM00353">
    <property type="entry name" value="HLH"/>
    <property type="match status" value="1"/>
</dbReference>
<evidence type="ECO:0000259" key="8">
    <source>
        <dbReference type="PROSITE" id="PS50888"/>
    </source>
</evidence>
<evidence type="ECO:0000256" key="5">
    <source>
        <dbReference type="ARBA" id="ARBA00023242"/>
    </source>
</evidence>
<dbReference type="Pfam" id="PF00010">
    <property type="entry name" value="HLH"/>
    <property type="match status" value="1"/>
</dbReference>
<keyword evidence="6" id="KW-0175">Coiled coil</keyword>
<organism evidence="9 10">
    <name type="scientific">Vulpes vulpes</name>
    <name type="common">Red fox</name>
    <dbReference type="NCBI Taxonomy" id="9627"/>
    <lineage>
        <taxon>Eukaryota</taxon>
        <taxon>Metazoa</taxon>
        <taxon>Chordata</taxon>
        <taxon>Craniata</taxon>
        <taxon>Vertebrata</taxon>
        <taxon>Euteleostomi</taxon>
        <taxon>Mammalia</taxon>
        <taxon>Eutheria</taxon>
        <taxon>Laurasiatheria</taxon>
        <taxon>Carnivora</taxon>
        <taxon>Caniformia</taxon>
        <taxon>Canidae</taxon>
        <taxon>Vulpes</taxon>
    </lineage>
</organism>
<reference key="1">
    <citation type="submission" date="2019-01" db="UniProtKB">
        <authorList>
            <consortium name="RefSeq"/>
        </authorList>
    </citation>
    <scope>IDENTIFICATION</scope>
</reference>
<feature type="coiled-coil region" evidence="6">
    <location>
        <begin position="182"/>
        <end position="209"/>
    </location>
</feature>
<keyword evidence="9" id="KW-1185">Reference proteome</keyword>
<dbReference type="InterPro" id="IPR036638">
    <property type="entry name" value="HLH_DNA-bd_sf"/>
</dbReference>
<protein>
    <submittedName>
        <fullName evidence="10">Max-like protein X isoform X4</fullName>
    </submittedName>
</protein>
<feature type="compositionally biased region" description="Basic and acidic residues" evidence="7">
    <location>
        <begin position="133"/>
        <end position="142"/>
    </location>
</feature>
<evidence type="ECO:0000256" key="6">
    <source>
        <dbReference type="SAM" id="Coils"/>
    </source>
</evidence>
<comment type="subcellular location">
    <subcellularLocation>
        <location evidence="1">Nucleus</location>
    </subcellularLocation>
</comment>
<feature type="region of interest" description="Disordered" evidence="7">
    <location>
        <begin position="1"/>
        <end position="30"/>
    </location>
</feature>
<proteinExistence type="predicted"/>
<evidence type="ECO:0000256" key="7">
    <source>
        <dbReference type="SAM" id="MobiDB-lite"/>
    </source>
</evidence>
<dbReference type="CDD" id="cd19687">
    <property type="entry name" value="bHLHzip_Mlx"/>
    <property type="match status" value="1"/>
</dbReference>
<keyword evidence="3" id="KW-0238">DNA-binding</keyword>
<dbReference type="GO" id="GO:0046983">
    <property type="term" value="F:protein dimerization activity"/>
    <property type="evidence" value="ECO:0007669"/>
    <property type="project" value="InterPro"/>
</dbReference>
<feature type="domain" description="BHLH" evidence="8">
    <location>
        <begin position="127"/>
        <end position="185"/>
    </location>
</feature>
<dbReference type="PROSITE" id="PS50888">
    <property type="entry name" value="BHLH"/>
    <property type="match status" value="1"/>
</dbReference>